<evidence type="ECO:0000313" key="2">
    <source>
        <dbReference type="Proteomes" id="UP000005475"/>
    </source>
</evidence>
<feature type="non-terminal residue" evidence="1">
    <location>
        <position position="84"/>
    </location>
</feature>
<evidence type="ECO:0000313" key="1">
    <source>
        <dbReference type="EMBL" id="EDO12833.1"/>
    </source>
</evidence>
<dbReference type="Proteomes" id="UP000005475">
    <property type="component" value="Unassembled WGS sequence"/>
</dbReference>
<proteinExistence type="predicted"/>
<name>A0AAN3AAG6_BACO1</name>
<sequence>MEVIILDEGFYPILLHEPVIFFRTVTRSLPHRYSVNGYSGTGKSEKSMRVSVSVGWETDESVMDGFQYYLQNYIRFGLPFFMAS</sequence>
<accession>A0AAN3AAG6</accession>
<organism evidence="1 2">
    <name type="scientific">Bacteroides ovatus (strain ATCC 8483 / DSM 1896 / JCM 5824 / BCRC 10623 / CCUG 4943 / NCTC 11153)</name>
    <dbReference type="NCBI Taxonomy" id="411476"/>
    <lineage>
        <taxon>Bacteria</taxon>
        <taxon>Pseudomonadati</taxon>
        <taxon>Bacteroidota</taxon>
        <taxon>Bacteroidia</taxon>
        <taxon>Bacteroidales</taxon>
        <taxon>Bacteroidaceae</taxon>
        <taxon>Bacteroides</taxon>
    </lineage>
</organism>
<reference evidence="2" key="2">
    <citation type="submission" date="2007-04" db="EMBL/GenBank/DDBJ databases">
        <title>Draft genome sequence of Bacteroides ovatus (ATCC 8483).</title>
        <authorList>
            <person name="Sudarsanam P."/>
            <person name="Ley R."/>
            <person name="Guruge J."/>
            <person name="Turnbaugh P.J."/>
            <person name="Mahowald M."/>
            <person name="Liep D."/>
            <person name="Gordon J."/>
        </authorList>
    </citation>
    <scope>NUCLEOTIDE SEQUENCE [LARGE SCALE GENOMIC DNA]</scope>
    <source>
        <strain evidence="2">ATCC 8483 / DSM 1896 / JCM 5824 / BCRC 10623 / CCUG 4943 / NCTC 11153</strain>
    </source>
</reference>
<gene>
    <name evidence="1" type="ORF">BACOVA_01337</name>
</gene>
<comment type="caution">
    <text evidence="1">The sequence shown here is derived from an EMBL/GenBank/DDBJ whole genome shotgun (WGS) entry which is preliminary data.</text>
</comment>
<dbReference type="AlphaFoldDB" id="A0AAN3AAG6"/>
<protein>
    <submittedName>
        <fullName evidence="1">Uncharacterized protein</fullName>
    </submittedName>
</protein>
<dbReference type="EMBL" id="AAXF02000043">
    <property type="protein sequence ID" value="EDO12833.1"/>
    <property type="molecule type" value="Genomic_DNA"/>
</dbReference>
<reference evidence="1 2" key="1">
    <citation type="submission" date="2007-03" db="EMBL/GenBank/DDBJ databases">
        <authorList>
            <person name="Fulton L."/>
            <person name="Clifton S."/>
            <person name="Fulton B."/>
            <person name="Xu J."/>
            <person name="Minx P."/>
            <person name="Pepin K.H."/>
            <person name="Johnson M."/>
            <person name="Thiruvilangam P."/>
            <person name="Bhonagiri V."/>
            <person name="Nash W.E."/>
            <person name="Mardis E.R."/>
            <person name="Wilson R.K."/>
        </authorList>
    </citation>
    <scope>NUCLEOTIDE SEQUENCE [LARGE SCALE GENOMIC DNA]</scope>
    <source>
        <strain evidence="2">ATCC 8483 / DSM 1896 / JCM 5824 / BCRC 10623 / CCUG 4943 / NCTC 11153</strain>
    </source>
</reference>